<comment type="caution">
    <text evidence="2">The sequence shown here is derived from an EMBL/GenBank/DDBJ whole genome shotgun (WGS) entry which is preliminary data.</text>
</comment>
<feature type="region of interest" description="Disordered" evidence="1">
    <location>
        <begin position="243"/>
        <end position="274"/>
    </location>
</feature>
<dbReference type="EMBL" id="QEAM01000540">
    <property type="protein sequence ID" value="TPX38944.1"/>
    <property type="molecule type" value="Genomic_DNA"/>
</dbReference>
<accession>A0A507CKV4</accession>
<evidence type="ECO:0000313" key="3">
    <source>
        <dbReference type="Proteomes" id="UP000320475"/>
    </source>
</evidence>
<dbReference type="AlphaFoldDB" id="A0A507CKV4"/>
<organism evidence="2 3">
    <name type="scientific">Synchytrium endobioticum</name>
    <dbReference type="NCBI Taxonomy" id="286115"/>
    <lineage>
        <taxon>Eukaryota</taxon>
        <taxon>Fungi</taxon>
        <taxon>Fungi incertae sedis</taxon>
        <taxon>Chytridiomycota</taxon>
        <taxon>Chytridiomycota incertae sedis</taxon>
        <taxon>Chytridiomycetes</taxon>
        <taxon>Synchytriales</taxon>
        <taxon>Synchytriaceae</taxon>
        <taxon>Synchytrium</taxon>
    </lineage>
</organism>
<dbReference type="Proteomes" id="UP000320475">
    <property type="component" value="Unassembled WGS sequence"/>
</dbReference>
<proteinExistence type="predicted"/>
<feature type="compositionally biased region" description="Low complexity" evidence="1">
    <location>
        <begin position="79"/>
        <end position="95"/>
    </location>
</feature>
<sequence>MLGSLVQVIRHVHNCDCDCTPSTTLYTRLDGNPPTLDRLAPAGSLPFIFVSAIEQTQQTPVTIPLYTWFSAPEPLIDRPPSTASSSAGAGAGASPYPATIAGSTRTLEQDMVPDSDHIYYPETSPETTDPHPHPHPHPPSTPPPNTHLEWSWVEITQQDASLADEVMSLSSERSATPLPRDLAAAESLTTHLSHLNLNTSTNNNIAHTSHHHRSSRADSGTVTPHPLPARIHTYGGMVGTVAPTSPTAASTSSTHGTRRYQADHYGFSEETLTA</sequence>
<feature type="region of interest" description="Disordered" evidence="1">
    <location>
        <begin position="203"/>
        <end position="225"/>
    </location>
</feature>
<reference evidence="2 3" key="1">
    <citation type="journal article" date="2019" name="Sci. Rep.">
        <title>Comparative genomics of chytrid fungi reveal insights into the obligate biotrophic and pathogenic lifestyle of Synchytrium endobioticum.</title>
        <authorList>
            <person name="van de Vossenberg B.T.L.H."/>
            <person name="Warris S."/>
            <person name="Nguyen H.D.T."/>
            <person name="van Gent-Pelzer M.P.E."/>
            <person name="Joly D.L."/>
            <person name="van de Geest H.C."/>
            <person name="Bonants P.J.M."/>
            <person name="Smith D.S."/>
            <person name="Levesque C.A."/>
            <person name="van der Lee T.A.J."/>
        </authorList>
    </citation>
    <scope>NUCLEOTIDE SEQUENCE [LARGE SCALE GENOMIC DNA]</scope>
    <source>
        <strain evidence="2 3">LEV6574</strain>
    </source>
</reference>
<gene>
    <name evidence="2" type="ORF">SeLEV6574_g07499</name>
</gene>
<evidence type="ECO:0000256" key="1">
    <source>
        <dbReference type="SAM" id="MobiDB-lite"/>
    </source>
</evidence>
<name>A0A507CKV4_9FUNG</name>
<protein>
    <submittedName>
        <fullName evidence="2">Uncharacterized protein</fullName>
    </submittedName>
</protein>
<feature type="non-terminal residue" evidence="2">
    <location>
        <position position="274"/>
    </location>
</feature>
<feature type="region of interest" description="Disordered" evidence="1">
    <location>
        <begin position="77"/>
        <end position="147"/>
    </location>
</feature>
<feature type="compositionally biased region" description="Low complexity" evidence="1">
    <location>
        <begin position="243"/>
        <end position="254"/>
    </location>
</feature>
<evidence type="ECO:0000313" key="2">
    <source>
        <dbReference type="EMBL" id="TPX38944.1"/>
    </source>
</evidence>